<feature type="transmembrane region" description="Helical" evidence="5">
    <location>
        <begin position="89"/>
        <end position="108"/>
    </location>
</feature>
<dbReference type="PANTHER" id="PTHR32322:SF9">
    <property type="entry name" value="AMINO-ACID METABOLITE EFFLUX PUMP-RELATED"/>
    <property type="match status" value="1"/>
</dbReference>
<feature type="transmembrane region" description="Helical" evidence="5">
    <location>
        <begin position="237"/>
        <end position="254"/>
    </location>
</feature>
<dbReference type="Proteomes" id="UP000254537">
    <property type="component" value="Chromosome"/>
</dbReference>
<evidence type="ECO:0000256" key="3">
    <source>
        <dbReference type="ARBA" id="ARBA00022989"/>
    </source>
</evidence>
<protein>
    <submittedName>
        <fullName evidence="7">DMT family transporter</fullName>
    </submittedName>
</protein>
<dbReference type="SUPFAM" id="SSF103481">
    <property type="entry name" value="Multidrug resistance efflux transporter EmrE"/>
    <property type="match status" value="2"/>
</dbReference>
<feature type="transmembrane region" description="Helical" evidence="5">
    <location>
        <begin position="144"/>
        <end position="163"/>
    </location>
</feature>
<feature type="transmembrane region" description="Helical" evidence="5">
    <location>
        <begin position="175"/>
        <end position="195"/>
    </location>
</feature>
<feature type="transmembrane region" description="Helical" evidence="5">
    <location>
        <begin position="34"/>
        <end position="53"/>
    </location>
</feature>
<dbReference type="RefSeq" id="WP_115432813.1">
    <property type="nucleotide sequence ID" value="NZ_CP031337.1"/>
</dbReference>
<dbReference type="KEGG" id="ccah:DWG20_05210"/>
<dbReference type="PANTHER" id="PTHR32322">
    <property type="entry name" value="INNER MEMBRANE TRANSPORTER"/>
    <property type="match status" value="1"/>
</dbReference>
<dbReference type="Pfam" id="PF00892">
    <property type="entry name" value="EamA"/>
    <property type="match status" value="2"/>
</dbReference>
<keyword evidence="3 5" id="KW-1133">Transmembrane helix</keyword>
<feature type="transmembrane region" description="Helical" evidence="5">
    <location>
        <begin position="207"/>
        <end position="225"/>
    </location>
</feature>
<dbReference type="AlphaFoldDB" id="A0A345Y4M6"/>
<accession>A0A345Y4M6</accession>
<dbReference type="GO" id="GO:0016020">
    <property type="term" value="C:membrane"/>
    <property type="evidence" value="ECO:0007669"/>
    <property type="project" value="UniProtKB-SubCell"/>
</dbReference>
<reference evidence="7 8" key="1">
    <citation type="submission" date="2018-07" db="EMBL/GenBank/DDBJ databases">
        <title>Crenobacter cavernae sp. nov., isolated from a karst cave.</title>
        <authorList>
            <person name="Zhu H."/>
        </authorList>
    </citation>
    <scope>NUCLEOTIDE SEQUENCE [LARGE SCALE GENOMIC DNA]</scope>
    <source>
        <strain evidence="7 8">K1W11S-77</strain>
    </source>
</reference>
<feature type="transmembrane region" description="Helical" evidence="5">
    <location>
        <begin position="65"/>
        <end position="83"/>
    </location>
</feature>
<evidence type="ECO:0000313" key="7">
    <source>
        <dbReference type="EMBL" id="AXK38878.1"/>
    </source>
</evidence>
<feature type="transmembrane region" description="Helical" evidence="5">
    <location>
        <begin position="120"/>
        <end position="138"/>
    </location>
</feature>
<evidence type="ECO:0000256" key="5">
    <source>
        <dbReference type="SAM" id="Phobius"/>
    </source>
</evidence>
<name>A0A345Y4M6_9NEIS</name>
<feature type="transmembrane region" description="Helical" evidence="5">
    <location>
        <begin position="260"/>
        <end position="278"/>
    </location>
</feature>
<dbReference type="Gene3D" id="1.10.3730.20">
    <property type="match status" value="1"/>
</dbReference>
<evidence type="ECO:0000313" key="8">
    <source>
        <dbReference type="Proteomes" id="UP000254537"/>
    </source>
</evidence>
<comment type="subcellular location">
    <subcellularLocation>
        <location evidence="1">Membrane</location>
        <topology evidence="1">Multi-pass membrane protein</topology>
    </subcellularLocation>
</comment>
<keyword evidence="4 5" id="KW-0472">Membrane</keyword>
<evidence type="ECO:0000259" key="6">
    <source>
        <dbReference type="Pfam" id="PF00892"/>
    </source>
</evidence>
<organism evidence="7 8">
    <name type="scientific">Crenobacter cavernae</name>
    <dbReference type="NCBI Taxonomy" id="2290923"/>
    <lineage>
        <taxon>Bacteria</taxon>
        <taxon>Pseudomonadati</taxon>
        <taxon>Pseudomonadota</taxon>
        <taxon>Betaproteobacteria</taxon>
        <taxon>Neisseriales</taxon>
        <taxon>Neisseriaceae</taxon>
        <taxon>Crenobacter</taxon>
    </lineage>
</organism>
<dbReference type="InterPro" id="IPR037185">
    <property type="entry name" value="EmrE-like"/>
</dbReference>
<feature type="domain" description="EamA" evidence="6">
    <location>
        <begin position="148"/>
        <end position="277"/>
    </location>
</feature>
<dbReference type="InterPro" id="IPR000620">
    <property type="entry name" value="EamA_dom"/>
</dbReference>
<gene>
    <name evidence="7" type="ORF">DWG20_05210</name>
</gene>
<dbReference type="InterPro" id="IPR050638">
    <property type="entry name" value="AA-Vitamin_Transporters"/>
</dbReference>
<sequence>MRDALTLVVLAALWGASFLFMRVATPAFGPFALVWLRLALAGAILVPLIVWQGGAPAWRANARPIFVVGVINSALPFCLISWATLTLPAGIASVLNATTPLMTALWAMPLAGERLSAQRLAGLGLGLAGVAVLAMGKIDGSAAGVLPVLAMLAATASYGLAAHYARRELTGVPPLIVSGGSLASTSLLLAPLALWTWPATMPGVVEWGVVLALAALSTALAYLLYYRLIASLGATRASAVTYLIPLFGVLWGAWLLGEPVGLSMLAGAALILAGVGFLQYKRLANIGRTGAEKAGS</sequence>
<evidence type="ECO:0000256" key="1">
    <source>
        <dbReference type="ARBA" id="ARBA00004141"/>
    </source>
</evidence>
<feature type="domain" description="EamA" evidence="6">
    <location>
        <begin position="5"/>
        <end position="134"/>
    </location>
</feature>
<evidence type="ECO:0000256" key="4">
    <source>
        <dbReference type="ARBA" id="ARBA00023136"/>
    </source>
</evidence>
<evidence type="ECO:0000256" key="2">
    <source>
        <dbReference type="ARBA" id="ARBA00022692"/>
    </source>
</evidence>
<dbReference type="OrthoDB" id="9810556at2"/>
<keyword evidence="2 5" id="KW-0812">Transmembrane</keyword>
<dbReference type="EMBL" id="CP031337">
    <property type="protein sequence ID" value="AXK38878.1"/>
    <property type="molecule type" value="Genomic_DNA"/>
</dbReference>
<proteinExistence type="predicted"/>